<dbReference type="RefSeq" id="WP_014777634.1">
    <property type="nucleotide sequence ID" value="NC_018012.1"/>
</dbReference>
<accession>I3Y832</accession>
<evidence type="ECO:0000259" key="3">
    <source>
        <dbReference type="Pfam" id="PF01636"/>
    </source>
</evidence>
<keyword evidence="1" id="KW-0547">Nucleotide-binding</keyword>
<evidence type="ECO:0000256" key="2">
    <source>
        <dbReference type="ARBA" id="ARBA00022840"/>
    </source>
</evidence>
<dbReference type="AlphaFoldDB" id="I3Y832"/>
<organism evidence="4 5">
    <name type="scientific">Thiocystis violascens (strain ATCC 17096 / DSM 198 / 6111)</name>
    <name type="common">Chromatium violascens</name>
    <dbReference type="NCBI Taxonomy" id="765911"/>
    <lineage>
        <taxon>Bacteria</taxon>
        <taxon>Pseudomonadati</taxon>
        <taxon>Pseudomonadota</taxon>
        <taxon>Gammaproteobacteria</taxon>
        <taxon>Chromatiales</taxon>
        <taxon>Chromatiaceae</taxon>
        <taxon>Thiocystis</taxon>
    </lineage>
</organism>
<dbReference type="PANTHER" id="PTHR33540">
    <property type="entry name" value="TRNA THREONYLCARBAMOYLADENOSINE BIOSYNTHESIS PROTEIN TSAE"/>
    <property type="match status" value="1"/>
</dbReference>
<proteinExistence type="predicted"/>
<dbReference type="SUPFAM" id="SSF56112">
    <property type="entry name" value="Protein kinase-like (PK-like)"/>
    <property type="match status" value="1"/>
</dbReference>
<sequence>MDRSERNVSLKNWLATQIGGDTFELAPASSDASFRRYWRVRHAGGTLIAMDAPPAFEDCGRFADLSRRFRAIGVNTPRIHAEDRAQGFLLIDDFGERVYLNHLDADTADRLYGDALGALAIVQACGPLEGLPHYDAAFLQRELDLFADWFLGAHLGLTLDAEERALLDQANAILVASALEQPRVCVHRDFHSRNLMLIDSGNPGVLDFQDAVIGPVAYDPVSLLRDCYIAWPAERVDDWALGYCRLAIQSGILREDDGDRFPRWFDLMGIQRHLKACGIFARLKLRDGKPHYLGDIPRTLGYVVEVAGRYRELDGLSQFLSDRVLPASSRLGS</sequence>
<keyword evidence="5" id="KW-1185">Reference proteome</keyword>
<evidence type="ECO:0000313" key="4">
    <source>
        <dbReference type="EMBL" id="AFL73150.1"/>
    </source>
</evidence>
<dbReference type="KEGG" id="tvi:Thivi_1120"/>
<dbReference type="Pfam" id="PF01636">
    <property type="entry name" value="APH"/>
    <property type="match status" value="1"/>
</dbReference>
<dbReference type="eggNOG" id="COG3178">
    <property type="taxonomic scope" value="Bacteria"/>
</dbReference>
<name>I3Y832_THIV6</name>
<reference evidence="4 5" key="1">
    <citation type="submission" date="2012-06" db="EMBL/GenBank/DDBJ databases">
        <title>Complete sequence of Thiocystis violascens DSM 198.</title>
        <authorList>
            <consortium name="US DOE Joint Genome Institute"/>
            <person name="Lucas S."/>
            <person name="Han J."/>
            <person name="Lapidus A."/>
            <person name="Cheng J.-F."/>
            <person name="Goodwin L."/>
            <person name="Pitluck S."/>
            <person name="Peters L."/>
            <person name="Ovchinnikova G."/>
            <person name="Teshima H."/>
            <person name="Detter J.C."/>
            <person name="Han C."/>
            <person name="Tapia R."/>
            <person name="Land M."/>
            <person name="Hauser L."/>
            <person name="Kyrpides N."/>
            <person name="Ivanova N."/>
            <person name="Pagani I."/>
            <person name="Vogl K."/>
            <person name="Liu Z."/>
            <person name="Frigaard N.-U."/>
            <person name="Bryant D."/>
            <person name="Woyke T."/>
        </authorList>
    </citation>
    <scope>NUCLEOTIDE SEQUENCE [LARGE SCALE GENOMIC DNA]</scope>
    <source>
        <strain evidence="5">ATCC 17096 / DSM 198 / 6111</strain>
    </source>
</reference>
<keyword evidence="4" id="KW-0808">Transferase</keyword>
<dbReference type="InterPro" id="IPR002575">
    <property type="entry name" value="Aminoglycoside_PTrfase"/>
</dbReference>
<dbReference type="Gene3D" id="3.30.200.20">
    <property type="entry name" value="Phosphorylase Kinase, domain 1"/>
    <property type="match status" value="1"/>
</dbReference>
<dbReference type="STRING" id="765911.Thivi_1120"/>
<dbReference type="PANTHER" id="PTHR33540:SF1">
    <property type="entry name" value="N-ACETYLMURAMATE_N-ACETYLGLUCOSAMINE KINASE"/>
    <property type="match status" value="1"/>
</dbReference>
<dbReference type="OrthoDB" id="9809275at2"/>
<dbReference type="EMBL" id="CP003154">
    <property type="protein sequence ID" value="AFL73150.1"/>
    <property type="molecule type" value="Genomic_DNA"/>
</dbReference>
<evidence type="ECO:0000256" key="1">
    <source>
        <dbReference type="ARBA" id="ARBA00022741"/>
    </source>
</evidence>
<feature type="domain" description="Aminoglycoside phosphotransferase" evidence="3">
    <location>
        <begin position="25"/>
        <end position="244"/>
    </location>
</feature>
<evidence type="ECO:0000313" key="5">
    <source>
        <dbReference type="Proteomes" id="UP000006062"/>
    </source>
</evidence>
<dbReference type="GO" id="GO:0016740">
    <property type="term" value="F:transferase activity"/>
    <property type="evidence" value="ECO:0007669"/>
    <property type="project" value="UniProtKB-KW"/>
</dbReference>
<protein>
    <submittedName>
        <fullName evidence="4">Aminoglycoside phosphotransferase</fullName>
    </submittedName>
</protein>
<dbReference type="Proteomes" id="UP000006062">
    <property type="component" value="Chromosome"/>
</dbReference>
<dbReference type="GO" id="GO:0005524">
    <property type="term" value="F:ATP binding"/>
    <property type="evidence" value="ECO:0007669"/>
    <property type="project" value="UniProtKB-KW"/>
</dbReference>
<dbReference type="HOGENOM" id="CLU_021467_1_0_6"/>
<dbReference type="Gene3D" id="3.90.1200.10">
    <property type="match status" value="1"/>
</dbReference>
<dbReference type="InterPro" id="IPR011009">
    <property type="entry name" value="Kinase-like_dom_sf"/>
</dbReference>
<keyword evidence="2" id="KW-0067">ATP-binding</keyword>
<gene>
    <name evidence="4" type="ordered locus">Thivi_1120</name>
</gene>